<dbReference type="RefSeq" id="WP_077358332.1">
    <property type="nucleotide sequence ID" value="NZ_CP033049.1"/>
</dbReference>
<dbReference type="Proteomes" id="UP000621631">
    <property type="component" value="Unassembled WGS sequence"/>
</dbReference>
<dbReference type="PRINTS" id="PR00080">
    <property type="entry name" value="SDRFAMILY"/>
</dbReference>
<dbReference type="CDD" id="cd05233">
    <property type="entry name" value="SDR_c"/>
    <property type="match status" value="1"/>
</dbReference>
<dbReference type="Pfam" id="PF00106">
    <property type="entry name" value="adh_short"/>
    <property type="match status" value="1"/>
</dbReference>
<gene>
    <name evidence="3" type="ORF">IC602_17140</name>
</gene>
<dbReference type="InterPro" id="IPR002347">
    <property type="entry name" value="SDR_fam"/>
</dbReference>
<proteinExistence type="inferred from homology"/>
<evidence type="ECO:0000256" key="1">
    <source>
        <dbReference type="ARBA" id="ARBA00006484"/>
    </source>
</evidence>
<dbReference type="Gene3D" id="3.40.50.720">
    <property type="entry name" value="NAD(P)-binding Rossmann-like Domain"/>
    <property type="match status" value="1"/>
</dbReference>
<dbReference type="PANTHER" id="PTHR42879">
    <property type="entry name" value="3-OXOACYL-(ACYL-CARRIER-PROTEIN) REDUCTASE"/>
    <property type="match status" value="1"/>
</dbReference>
<keyword evidence="4" id="KW-1185">Reference proteome</keyword>
<reference evidence="3 4" key="1">
    <citation type="submission" date="2020-09" db="EMBL/GenBank/DDBJ databases">
        <title>Draft Genome Sequences of Oil-Oxidizing Bacteria Halomonas titanicae, Marinobacter lutaoensis, and Virgibacillus halodenitrificans Isolated from Highly Saline Environments.</title>
        <authorList>
            <person name="Grouzdev D.S."/>
            <person name="Sokolova D.S."/>
            <person name="Semenova E.M."/>
            <person name="Borzenkov I.A."/>
            <person name="Bidzhieva S.K."/>
            <person name="Poltaraus A.B."/>
            <person name="Nazina T.N."/>
        </authorList>
    </citation>
    <scope>NUCLEOTIDE SEQUENCE [LARGE SCALE GENOMIC DNA]</scope>
    <source>
        <strain evidence="3 4">VKM B-3472D</strain>
    </source>
</reference>
<evidence type="ECO:0000313" key="4">
    <source>
        <dbReference type="Proteomes" id="UP000621631"/>
    </source>
</evidence>
<dbReference type="InterPro" id="IPR020904">
    <property type="entry name" value="Sc_DH/Rdtase_CS"/>
</dbReference>
<dbReference type="InterPro" id="IPR036291">
    <property type="entry name" value="NAD(P)-bd_dom_sf"/>
</dbReference>
<dbReference type="EMBL" id="JACWEZ010000016">
    <property type="protein sequence ID" value="MBD1224339.1"/>
    <property type="molecule type" value="Genomic_DNA"/>
</dbReference>
<protein>
    <submittedName>
        <fullName evidence="3">SDR family oxidoreductase</fullName>
    </submittedName>
</protein>
<name>A0ABR7VR08_VIRHA</name>
<dbReference type="PROSITE" id="PS00061">
    <property type="entry name" value="ADH_SHORT"/>
    <property type="match status" value="1"/>
</dbReference>
<comment type="similarity">
    <text evidence="1 2">Belongs to the short-chain dehydrogenases/reductases (SDR) family.</text>
</comment>
<accession>A0ABR7VR08</accession>
<dbReference type="SUPFAM" id="SSF51735">
    <property type="entry name" value="NAD(P)-binding Rossmann-fold domains"/>
    <property type="match status" value="1"/>
</dbReference>
<evidence type="ECO:0000313" key="3">
    <source>
        <dbReference type="EMBL" id="MBD1224339.1"/>
    </source>
</evidence>
<evidence type="ECO:0000256" key="2">
    <source>
        <dbReference type="RuleBase" id="RU000363"/>
    </source>
</evidence>
<organism evidence="3 4">
    <name type="scientific">Virgibacillus halodenitrificans</name>
    <name type="common">Bacillus halodenitrificans</name>
    <dbReference type="NCBI Taxonomy" id="1482"/>
    <lineage>
        <taxon>Bacteria</taxon>
        <taxon>Bacillati</taxon>
        <taxon>Bacillota</taxon>
        <taxon>Bacilli</taxon>
        <taxon>Bacillales</taxon>
        <taxon>Bacillaceae</taxon>
        <taxon>Virgibacillus</taxon>
    </lineage>
</organism>
<comment type="caution">
    <text evidence="3">The sequence shown here is derived from an EMBL/GenBank/DDBJ whole genome shotgun (WGS) entry which is preliminary data.</text>
</comment>
<sequence length="226" mass="24276">MGRLTGKVALVTGAGTGLGRAIAISFAKAGATVILNGRREEKLREVAKEIGEGCFIIPADLTKESEVNTLVDELQKNTAGELDILVNNAGGVNAMEPIEKMSLQQWQQMFDLNLTTQFLTTRAFLPLLRKSEHGKIISVTSGMVNFFMKGMGAYSASKAAVEALMKTVAEEEKDNGIQVNLFDPLNVVSEGNPNGEYEPAEIVDVLVDLAAADSVQQHGEIVKPEV</sequence>
<dbReference type="InterPro" id="IPR050259">
    <property type="entry name" value="SDR"/>
</dbReference>
<dbReference type="PRINTS" id="PR00081">
    <property type="entry name" value="GDHRDH"/>
</dbReference>